<comment type="caution">
    <text evidence="1">The sequence shown here is derived from an EMBL/GenBank/DDBJ whole genome shotgun (WGS) entry which is preliminary data.</text>
</comment>
<name>A0A1J8QY94_9AGAM</name>
<organism evidence="1 2">
    <name type="scientific">Rhizopogon vesiculosus</name>
    <dbReference type="NCBI Taxonomy" id="180088"/>
    <lineage>
        <taxon>Eukaryota</taxon>
        <taxon>Fungi</taxon>
        <taxon>Dikarya</taxon>
        <taxon>Basidiomycota</taxon>
        <taxon>Agaricomycotina</taxon>
        <taxon>Agaricomycetes</taxon>
        <taxon>Agaricomycetidae</taxon>
        <taxon>Boletales</taxon>
        <taxon>Suillineae</taxon>
        <taxon>Rhizopogonaceae</taxon>
        <taxon>Rhizopogon</taxon>
    </lineage>
</organism>
<sequence>MALLDNAFISEEQASALKKIGMSWEQFRDGQVFAGVKQLKGRKFHDLFCKEGNNICGGARHHDNSVDDIVARILAESSAPESKISKDNIRSDILASTTLLEKKANPGNSMEGGSCMSKSTLRAQGKGKGHNRVSQHEDSDILGVRKQDAMPQLTSREEDEILQEPEYSAGYDDAELPPMLSTWEGWHRITLQKGKSHVFLKLATWFLLRSRQLAKSDINAALDSVLIEGHPRDVKYDNDDGYYEALGMERMYSAIVNMEERPGHLAHLFHALGKSFDQSAVEASNPNIRPVLSPPTVVERYVNQFYPCW</sequence>
<evidence type="ECO:0000313" key="1">
    <source>
        <dbReference type="EMBL" id="OJA18369.1"/>
    </source>
</evidence>
<reference evidence="1 2" key="1">
    <citation type="submission" date="2016-03" db="EMBL/GenBank/DDBJ databases">
        <title>Comparative genomics of the ectomycorrhizal sister species Rhizopogon vinicolor and Rhizopogon vesiculosus (Basidiomycota: Boletales) reveals a divergence of the mating type B locus.</title>
        <authorList>
            <person name="Mujic A.B."/>
            <person name="Kuo A."/>
            <person name="Tritt A."/>
            <person name="Lipzen A."/>
            <person name="Chen C."/>
            <person name="Johnson J."/>
            <person name="Sharma A."/>
            <person name="Barry K."/>
            <person name="Grigoriev I.V."/>
            <person name="Spatafora J.W."/>
        </authorList>
    </citation>
    <scope>NUCLEOTIDE SEQUENCE [LARGE SCALE GENOMIC DNA]</scope>
    <source>
        <strain evidence="1 2">AM-OR11-056</strain>
    </source>
</reference>
<accession>A0A1J8QY94</accession>
<dbReference type="Proteomes" id="UP000183567">
    <property type="component" value="Unassembled WGS sequence"/>
</dbReference>
<keyword evidence="2" id="KW-1185">Reference proteome</keyword>
<gene>
    <name evidence="1" type="ORF">AZE42_00729</name>
</gene>
<proteinExistence type="predicted"/>
<protein>
    <submittedName>
        <fullName evidence="1">Uncharacterized protein</fullName>
    </submittedName>
</protein>
<dbReference type="OrthoDB" id="2667311at2759"/>
<evidence type="ECO:0000313" key="2">
    <source>
        <dbReference type="Proteomes" id="UP000183567"/>
    </source>
</evidence>
<dbReference type="AlphaFoldDB" id="A0A1J8QY94"/>
<dbReference type="EMBL" id="LVVM01001530">
    <property type="protein sequence ID" value="OJA18369.1"/>
    <property type="molecule type" value="Genomic_DNA"/>
</dbReference>